<reference evidence="1" key="1">
    <citation type="journal article" date="2018" name="DNA Res.">
        <title>Multiple hybrid de novo genome assembly of finger millet, an orphan allotetraploid crop.</title>
        <authorList>
            <person name="Hatakeyama M."/>
            <person name="Aluri S."/>
            <person name="Balachadran M.T."/>
            <person name="Sivarajan S.R."/>
            <person name="Patrignani A."/>
            <person name="Gruter S."/>
            <person name="Poveda L."/>
            <person name="Shimizu-Inatsugi R."/>
            <person name="Baeten J."/>
            <person name="Francoijs K.J."/>
            <person name="Nataraja K.N."/>
            <person name="Reddy Y.A.N."/>
            <person name="Phadnis S."/>
            <person name="Ravikumar R.L."/>
            <person name="Schlapbach R."/>
            <person name="Sreeman S.M."/>
            <person name="Shimizu K.K."/>
        </authorList>
    </citation>
    <scope>NUCLEOTIDE SEQUENCE</scope>
</reference>
<dbReference type="AlphaFoldDB" id="A0AAV5EU09"/>
<reference evidence="1" key="2">
    <citation type="submission" date="2021-12" db="EMBL/GenBank/DDBJ databases">
        <title>Resequencing data analysis of finger millet.</title>
        <authorList>
            <person name="Hatakeyama M."/>
            <person name="Aluri S."/>
            <person name="Balachadran M.T."/>
            <person name="Sivarajan S.R."/>
            <person name="Poveda L."/>
            <person name="Shimizu-Inatsugi R."/>
            <person name="Schlapbach R."/>
            <person name="Sreeman S.M."/>
            <person name="Shimizu K.K."/>
        </authorList>
    </citation>
    <scope>NUCLEOTIDE SEQUENCE</scope>
</reference>
<name>A0AAV5EU09_ELECO</name>
<comment type="caution">
    <text evidence="1">The sequence shown here is derived from an EMBL/GenBank/DDBJ whole genome shotgun (WGS) entry which is preliminary data.</text>
</comment>
<dbReference type="Proteomes" id="UP001054889">
    <property type="component" value="Unassembled WGS sequence"/>
</dbReference>
<sequence length="125" mass="14090">MGNSEARAGKARCAVKPWRTARNSGQVLLTTYPPPDMVRGLDQITARRFCRCCLDSRMEQGAGRCFEQRTEAAQIVRRQSAVEGQIIEKRKGERNLEGRVTNVGGYVWAGRFYVAVKRLNLIDDT</sequence>
<gene>
    <name evidence="1" type="primary">gb13421</name>
    <name evidence="1" type="ORF">PR202_gb13421</name>
</gene>
<evidence type="ECO:0000313" key="1">
    <source>
        <dbReference type="EMBL" id="GJN25576.1"/>
    </source>
</evidence>
<proteinExistence type="predicted"/>
<dbReference type="EMBL" id="BQKI01000078">
    <property type="protein sequence ID" value="GJN25576.1"/>
    <property type="molecule type" value="Genomic_DNA"/>
</dbReference>
<accession>A0AAV5EU09</accession>
<evidence type="ECO:0000313" key="2">
    <source>
        <dbReference type="Proteomes" id="UP001054889"/>
    </source>
</evidence>
<keyword evidence="2" id="KW-1185">Reference proteome</keyword>
<protein>
    <submittedName>
        <fullName evidence="1">Uncharacterized protein</fullName>
    </submittedName>
</protein>
<organism evidence="1 2">
    <name type="scientific">Eleusine coracana subsp. coracana</name>
    <dbReference type="NCBI Taxonomy" id="191504"/>
    <lineage>
        <taxon>Eukaryota</taxon>
        <taxon>Viridiplantae</taxon>
        <taxon>Streptophyta</taxon>
        <taxon>Embryophyta</taxon>
        <taxon>Tracheophyta</taxon>
        <taxon>Spermatophyta</taxon>
        <taxon>Magnoliopsida</taxon>
        <taxon>Liliopsida</taxon>
        <taxon>Poales</taxon>
        <taxon>Poaceae</taxon>
        <taxon>PACMAD clade</taxon>
        <taxon>Chloridoideae</taxon>
        <taxon>Cynodonteae</taxon>
        <taxon>Eleusininae</taxon>
        <taxon>Eleusine</taxon>
    </lineage>
</organism>